<comment type="similarity">
    <text evidence="2">Belongs to the peptidase M13 family.</text>
</comment>
<dbReference type="InterPro" id="IPR000718">
    <property type="entry name" value="Peptidase_M13"/>
</dbReference>
<dbReference type="EMBL" id="VSWD01000011">
    <property type="protein sequence ID" value="KAK3088882.1"/>
    <property type="molecule type" value="Genomic_DNA"/>
</dbReference>
<organism evidence="10 11">
    <name type="scientific">Pinctada imbricata</name>
    <name type="common">Atlantic pearl-oyster</name>
    <name type="synonym">Pinctada martensii</name>
    <dbReference type="NCBI Taxonomy" id="66713"/>
    <lineage>
        <taxon>Eukaryota</taxon>
        <taxon>Metazoa</taxon>
        <taxon>Spiralia</taxon>
        <taxon>Lophotrochozoa</taxon>
        <taxon>Mollusca</taxon>
        <taxon>Bivalvia</taxon>
        <taxon>Autobranchia</taxon>
        <taxon>Pteriomorphia</taxon>
        <taxon>Pterioida</taxon>
        <taxon>Pterioidea</taxon>
        <taxon>Pteriidae</taxon>
        <taxon>Pinctada</taxon>
    </lineage>
</organism>
<evidence type="ECO:0000256" key="1">
    <source>
        <dbReference type="ARBA" id="ARBA00001947"/>
    </source>
</evidence>
<dbReference type="PRINTS" id="PR00786">
    <property type="entry name" value="NEPRILYSIN"/>
</dbReference>
<dbReference type="PANTHER" id="PTHR11733">
    <property type="entry name" value="ZINC METALLOPROTEASE FAMILY M13 NEPRILYSIN-RELATED"/>
    <property type="match status" value="1"/>
</dbReference>
<dbReference type="SUPFAM" id="SSF55486">
    <property type="entry name" value="Metalloproteases ('zincins'), catalytic domain"/>
    <property type="match status" value="1"/>
</dbReference>
<evidence type="ECO:0000259" key="8">
    <source>
        <dbReference type="Pfam" id="PF01431"/>
    </source>
</evidence>
<dbReference type="PROSITE" id="PS51885">
    <property type="entry name" value="NEPRILYSIN"/>
    <property type="match status" value="1"/>
</dbReference>
<feature type="domain" description="Peptidase M13 C-terminal" evidence="8">
    <location>
        <begin position="479"/>
        <end position="681"/>
    </location>
</feature>
<dbReference type="Pfam" id="PF05649">
    <property type="entry name" value="Peptidase_M13_N"/>
    <property type="match status" value="1"/>
</dbReference>
<dbReference type="GO" id="GO:0005886">
    <property type="term" value="C:plasma membrane"/>
    <property type="evidence" value="ECO:0007669"/>
    <property type="project" value="TreeGrafter"/>
</dbReference>
<dbReference type="GO" id="GO:0046872">
    <property type="term" value="F:metal ion binding"/>
    <property type="evidence" value="ECO:0007669"/>
    <property type="project" value="UniProtKB-KW"/>
</dbReference>
<comment type="caution">
    <text evidence="10">The sequence shown here is derived from an EMBL/GenBank/DDBJ whole genome shotgun (WGS) entry which is preliminary data.</text>
</comment>
<keyword evidence="6" id="KW-0862">Zinc</keyword>
<evidence type="ECO:0000256" key="5">
    <source>
        <dbReference type="ARBA" id="ARBA00022801"/>
    </source>
</evidence>
<dbReference type="CDD" id="cd08662">
    <property type="entry name" value="M13"/>
    <property type="match status" value="1"/>
</dbReference>
<evidence type="ECO:0000256" key="2">
    <source>
        <dbReference type="ARBA" id="ARBA00007357"/>
    </source>
</evidence>
<sequence>MQSMEKKMSTYNKSCCNFYKRACWGWENNNILTDKDGSLDEFTLVGRKVMKEIKDQFDRGNVSGLAELKAEAFYKSCMATHRQDRDSIISQFKQLVKKANTRDLTKLLSTVHSYNVWPLFKVTSRPDPRDVSVNILTLFIGDSPFKNLRGKETIRKISDSLFDKINDSPQITDRLIDSIETDEKLSKAVSDIKDMLNSEHSYEYDEMKRRKRRHVGSSTDIDEEELSSSSITRAQTKFNQTEYGKAQLYDRLTLGELQSGCSMINWRLYFKNIFGEEISTTQKFIVYKKKNLMSSCDAVALNMTHNLSFRRYILVSLIKTSINYFDVGLLLDEDEWEGRSKTKDRWFTCMAFTQKFLGLATSSVFVRNSPSKDQISQVQEILKYLKKAFREKILQKPWLDKTTINAAVKKLDNMVDKVGYPKYIMNQTFRDTYYDQLFIASNYYNNVMFSQKFSVKQIWKDLTSPADRNKWGMVPSEVNAMHNALHNDMTVTLAIMAPPFYDPDRPISLNFGSLGAIIGHELTHAFGTQLGQFYDYEGARKAWMTRSSEKALVERAKCFIKQYDDYTIKGYEISANKTLDENIADNGGLRAAYQKDNLELNKKFYQIFTQNHFKEDELFFLSFAQMYCSKYSDTAAKYEVTESHSPGPLRVKGTLSNMAEFSSTFQCSKDQTYGREPKCQVW</sequence>
<keyword evidence="11" id="KW-1185">Reference proteome</keyword>
<evidence type="ECO:0000313" key="11">
    <source>
        <dbReference type="Proteomes" id="UP001186944"/>
    </source>
</evidence>
<protein>
    <recommendedName>
        <fullName evidence="12">Endothelin-converting enzyme 1</fullName>
    </recommendedName>
</protein>
<dbReference type="Proteomes" id="UP001186944">
    <property type="component" value="Unassembled WGS sequence"/>
</dbReference>
<dbReference type="AlphaFoldDB" id="A0AA88XNS2"/>
<dbReference type="Pfam" id="PF01431">
    <property type="entry name" value="Peptidase_M13"/>
    <property type="match status" value="1"/>
</dbReference>
<dbReference type="InterPro" id="IPR008753">
    <property type="entry name" value="Peptidase_M13_N"/>
</dbReference>
<reference evidence="10" key="1">
    <citation type="submission" date="2019-08" db="EMBL/GenBank/DDBJ databases">
        <title>The improved chromosome-level genome for the pearl oyster Pinctada fucata martensii using PacBio sequencing and Hi-C.</title>
        <authorList>
            <person name="Zheng Z."/>
        </authorList>
    </citation>
    <scope>NUCLEOTIDE SEQUENCE</scope>
    <source>
        <strain evidence="10">ZZ-2019</strain>
        <tissue evidence="10">Adductor muscle</tissue>
    </source>
</reference>
<dbReference type="InterPro" id="IPR018497">
    <property type="entry name" value="Peptidase_M13_C"/>
</dbReference>
<dbReference type="Gene3D" id="1.10.1380.10">
    <property type="entry name" value="Neutral endopeptidase , domain2"/>
    <property type="match status" value="1"/>
</dbReference>
<proteinExistence type="inferred from homology"/>
<comment type="cofactor">
    <cofactor evidence="1">
        <name>Zn(2+)</name>
        <dbReference type="ChEBI" id="CHEBI:29105"/>
    </cofactor>
</comment>
<evidence type="ECO:0000256" key="7">
    <source>
        <dbReference type="ARBA" id="ARBA00023049"/>
    </source>
</evidence>
<evidence type="ECO:0000259" key="9">
    <source>
        <dbReference type="Pfam" id="PF05649"/>
    </source>
</evidence>
<evidence type="ECO:0008006" key="12">
    <source>
        <dbReference type="Google" id="ProtNLM"/>
    </source>
</evidence>
<dbReference type="Gene3D" id="3.40.390.10">
    <property type="entry name" value="Collagenase (Catalytic Domain)"/>
    <property type="match status" value="1"/>
</dbReference>
<gene>
    <name evidence="10" type="ORF">FSP39_024965</name>
</gene>
<keyword evidence="4" id="KW-0479">Metal-binding</keyword>
<keyword evidence="3" id="KW-0645">Protease</keyword>
<keyword evidence="5" id="KW-0378">Hydrolase</keyword>
<evidence type="ECO:0000256" key="4">
    <source>
        <dbReference type="ARBA" id="ARBA00022723"/>
    </source>
</evidence>
<dbReference type="PANTHER" id="PTHR11733:SF167">
    <property type="entry name" value="FI17812P1-RELATED"/>
    <property type="match status" value="1"/>
</dbReference>
<accession>A0AA88XNS2</accession>
<name>A0AA88XNS2_PINIB</name>
<dbReference type="InterPro" id="IPR042089">
    <property type="entry name" value="Peptidase_M13_dom_2"/>
</dbReference>
<dbReference type="InterPro" id="IPR024079">
    <property type="entry name" value="MetalloPept_cat_dom_sf"/>
</dbReference>
<evidence type="ECO:0000256" key="6">
    <source>
        <dbReference type="ARBA" id="ARBA00022833"/>
    </source>
</evidence>
<evidence type="ECO:0000256" key="3">
    <source>
        <dbReference type="ARBA" id="ARBA00022670"/>
    </source>
</evidence>
<feature type="domain" description="Peptidase M13 N-terminal" evidence="9">
    <location>
        <begin position="15"/>
        <end position="421"/>
    </location>
</feature>
<dbReference type="GO" id="GO:0016485">
    <property type="term" value="P:protein processing"/>
    <property type="evidence" value="ECO:0007669"/>
    <property type="project" value="TreeGrafter"/>
</dbReference>
<dbReference type="GO" id="GO:0004222">
    <property type="term" value="F:metalloendopeptidase activity"/>
    <property type="evidence" value="ECO:0007669"/>
    <property type="project" value="InterPro"/>
</dbReference>
<keyword evidence="7" id="KW-0482">Metalloprotease</keyword>
<evidence type="ECO:0000313" key="10">
    <source>
        <dbReference type="EMBL" id="KAK3088882.1"/>
    </source>
</evidence>